<accession>A0ABP0F0F5</accession>
<keyword evidence="9" id="KW-0678">Repressor</keyword>
<evidence type="ECO:0000256" key="14">
    <source>
        <dbReference type="ARBA" id="ARBA00023163"/>
    </source>
</evidence>
<keyword evidence="7" id="KW-0158">Chromosome</keyword>
<evidence type="ECO:0000256" key="15">
    <source>
        <dbReference type="ARBA" id="ARBA00023242"/>
    </source>
</evidence>
<evidence type="ECO:0000256" key="9">
    <source>
        <dbReference type="ARBA" id="ARBA00022491"/>
    </source>
</evidence>
<evidence type="ECO:0000256" key="8">
    <source>
        <dbReference type="ARBA" id="ARBA00022490"/>
    </source>
</evidence>
<dbReference type="InterPro" id="IPR023801">
    <property type="entry name" value="His_deacetylse_dom"/>
</dbReference>
<evidence type="ECO:0000256" key="13">
    <source>
        <dbReference type="ARBA" id="ARBA00023015"/>
    </source>
</evidence>
<proteinExistence type="inferred from homology"/>
<dbReference type="EMBL" id="CAWYQH010000001">
    <property type="protein sequence ID" value="CAK8672321.1"/>
    <property type="molecule type" value="Genomic_DNA"/>
</dbReference>
<evidence type="ECO:0000313" key="23">
    <source>
        <dbReference type="EMBL" id="CAK8672321.1"/>
    </source>
</evidence>
<dbReference type="EC" id="3.5.1.98" evidence="6"/>
<evidence type="ECO:0000256" key="12">
    <source>
        <dbReference type="ARBA" id="ARBA00022853"/>
    </source>
</evidence>
<evidence type="ECO:0000256" key="20">
    <source>
        <dbReference type="ARBA" id="ARBA00049193"/>
    </source>
</evidence>
<evidence type="ECO:0000256" key="10">
    <source>
        <dbReference type="ARBA" id="ARBA00022723"/>
    </source>
</evidence>
<keyword evidence="24" id="KW-1185">Reference proteome</keyword>
<evidence type="ECO:0000256" key="1">
    <source>
        <dbReference type="ARBA" id="ARBA00001968"/>
    </source>
</evidence>
<dbReference type="Proteomes" id="UP001642483">
    <property type="component" value="Unassembled WGS sequence"/>
</dbReference>
<evidence type="ECO:0000256" key="17">
    <source>
        <dbReference type="ARBA" id="ARBA00041964"/>
    </source>
</evidence>
<dbReference type="InterPro" id="IPR037138">
    <property type="entry name" value="His_deacetylse_dom_sf"/>
</dbReference>
<dbReference type="PANTHER" id="PTHR10625:SF14">
    <property type="entry name" value="HISTONE DEACETYLASE 8"/>
    <property type="match status" value="1"/>
</dbReference>
<dbReference type="Gene3D" id="3.40.800.20">
    <property type="entry name" value="Histone deacetylase domain"/>
    <property type="match status" value="1"/>
</dbReference>
<protein>
    <recommendedName>
        <fullName evidence="16">Histone deacetylase 8</fullName>
        <ecNumber evidence="6">3.5.1.98</ecNumber>
    </recommendedName>
    <alternativeName>
        <fullName evidence="17">Protein deacetylase HDAC8</fullName>
    </alternativeName>
    <alternativeName>
        <fullName evidence="18">Protein decrotonylase HDAC8</fullName>
    </alternativeName>
</protein>
<evidence type="ECO:0000256" key="5">
    <source>
        <dbReference type="ARBA" id="ARBA00006457"/>
    </source>
</evidence>
<evidence type="ECO:0000256" key="7">
    <source>
        <dbReference type="ARBA" id="ARBA00022454"/>
    </source>
</evidence>
<evidence type="ECO:0000313" key="24">
    <source>
        <dbReference type="Proteomes" id="UP001642483"/>
    </source>
</evidence>
<evidence type="ECO:0000256" key="11">
    <source>
        <dbReference type="ARBA" id="ARBA00022801"/>
    </source>
</evidence>
<dbReference type="InterPro" id="IPR000286">
    <property type="entry name" value="HDACs"/>
</dbReference>
<keyword evidence="8" id="KW-0963">Cytoplasm</keyword>
<dbReference type="PIRSF" id="PIRSF037913">
    <property type="entry name" value="His_deacetylse_1"/>
    <property type="match status" value="1"/>
</dbReference>
<dbReference type="Pfam" id="PF00850">
    <property type="entry name" value="Hist_deacetyl"/>
    <property type="match status" value="1"/>
</dbReference>
<evidence type="ECO:0000256" key="16">
    <source>
        <dbReference type="ARBA" id="ARBA00040347"/>
    </source>
</evidence>
<dbReference type="InterPro" id="IPR023696">
    <property type="entry name" value="Ureohydrolase_dom_sf"/>
</dbReference>
<keyword evidence="10" id="KW-0479">Metal-binding</keyword>
<dbReference type="SUPFAM" id="SSF52768">
    <property type="entry name" value="Arginase/deacetylase"/>
    <property type="match status" value="1"/>
</dbReference>
<dbReference type="InterPro" id="IPR003084">
    <property type="entry name" value="HDAC_I/II"/>
</dbReference>
<evidence type="ECO:0000256" key="6">
    <source>
        <dbReference type="ARBA" id="ARBA00012111"/>
    </source>
</evidence>
<comment type="subcellular location">
    <subcellularLocation>
        <location evidence="3">Chromosome</location>
    </subcellularLocation>
    <subcellularLocation>
        <location evidence="4">Cytoplasm</location>
    </subcellularLocation>
    <subcellularLocation>
        <location evidence="2">Nucleus</location>
    </subcellularLocation>
</comment>
<comment type="catalytic activity">
    <reaction evidence="20">
        <text>N(6)-(2E)-butenoyl-L-lysyl-[protein] + H2O = (2E)-2-butenoate + L-lysyl-[protein]</text>
        <dbReference type="Rhea" id="RHEA:69172"/>
        <dbReference type="Rhea" id="RHEA-COMP:9752"/>
        <dbReference type="Rhea" id="RHEA-COMP:13707"/>
        <dbReference type="ChEBI" id="CHEBI:15377"/>
        <dbReference type="ChEBI" id="CHEBI:29969"/>
        <dbReference type="ChEBI" id="CHEBI:35899"/>
        <dbReference type="ChEBI" id="CHEBI:137954"/>
    </reaction>
    <physiologicalReaction direction="left-to-right" evidence="20">
        <dbReference type="Rhea" id="RHEA:69173"/>
    </physiologicalReaction>
</comment>
<comment type="catalytic activity">
    <reaction evidence="21">
        <text>N(6)-acetyl-L-lysyl-[histone] + H2O = L-lysyl-[histone] + acetate</text>
        <dbReference type="Rhea" id="RHEA:58196"/>
        <dbReference type="Rhea" id="RHEA-COMP:9845"/>
        <dbReference type="Rhea" id="RHEA-COMP:11338"/>
        <dbReference type="ChEBI" id="CHEBI:15377"/>
        <dbReference type="ChEBI" id="CHEBI:29969"/>
        <dbReference type="ChEBI" id="CHEBI:30089"/>
        <dbReference type="ChEBI" id="CHEBI:61930"/>
        <dbReference type="EC" id="3.5.1.98"/>
    </reaction>
    <physiologicalReaction direction="left-to-right" evidence="21">
        <dbReference type="Rhea" id="RHEA:58197"/>
    </physiologicalReaction>
</comment>
<evidence type="ECO:0000256" key="4">
    <source>
        <dbReference type="ARBA" id="ARBA00004496"/>
    </source>
</evidence>
<reference evidence="23 24" key="1">
    <citation type="submission" date="2024-02" db="EMBL/GenBank/DDBJ databases">
        <authorList>
            <person name="Daric V."/>
            <person name="Darras S."/>
        </authorList>
    </citation>
    <scope>NUCLEOTIDE SEQUENCE [LARGE SCALE GENOMIC DNA]</scope>
</reference>
<organism evidence="23 24">
    <name type="scientific">Clavelina lepadiformis</name>
    <name type="common">Light-bulb sea squirt</name>
    <name type="synonym">Ascidia lepadiformis</name>
    <dbReference type="NCBI Taxonomy" id="159417"/>
    <lineage>
        <taxon>Eukaryota</taxon>
        <taxon>Metazoa</taxon>
        <taxon>Chordata</taxon>
        <taxon>Tunicata</taxon>
        <taxon>Ascidiacea</taxon>
        <taxon>Aplousobranchia</taxon>
        <taxon>Clavelinidae</taxon>
        <taxon>Clavelina</taxon>
    </lineage>
</organism>
<keyword evidence="11" id="KW-0378">Hydrolase</keyword>
<comment type="cofactor">
    <cofactor evidence="1">
        <name>a divalent metal cation</name>
        <dbReference type="ChEBI" id="CHEBI:60240"/>
    </cofactor>
</comment>
<gene>
    <name evidence="23" type="ORF">CVLEPA_LOCUS1281</name>
</gene>
<keyword evidence="15" id="KW-0539">Nucleus</keyword>
<comment type="caution">
    <text evidence="23">The sequence shown here is derived from an EMBL/GenBank/DDBJ whole genome shotgun (WGS) entry which is preliminary data.</text>
</comment>
<sequence length="339" mass="38213">MIAKYKASEECKLLSKMILVLPKKATLDDLKMYHATDYLKVLQHQECDDNEDDDICSEFGFGYDCPFREGLFDYCLQIAGGSLTAADYLCENHNSIVFHWLGGWHHAKRNVCAGYCYINDCVLAILRLRKCFPKILYIDLDLHHGDGVEDAFCATDKVFTFSVHKFELGFFPGTGDIKDVGIGKGFYHTVNLPLKDGVDDENFLKVCKKILMKIKTVFKPDAIVLQAGADGLNGDPMRSFNLTSQGLLRCVELVVSWDLPTLILGGGGYNEANVARCWCQITASVLKKELPEDIPDNKFFLEYGPDFEFNIEKSFKKDLNSSDYLDSITKIISDNLDKL</sequence>
<evidence type="ECO:0000256" key="18">
    <source>
        <dbReference type="ARBA" id="ARBA00042783"/>
    </source>
</evidence>
<name>A0ABP0F0F5_CLALP</name>
<keyword evidence="13" id="KW-0805">Transcription regulation</keyword>
<evidence type="ECO:0000256" key="19">
    <source>
        <dbReference type="ARBA" id="ARBA00049136"/>
    </source>
</evidence>
<comment type="similarity">
    <text evidence="5">Belongs to the histone deacetylase family. HD type 1 subfamily.</text>
</comment>
<dbReference type="PRINTS" id="PR01271">
    <property type="entry name" value="HISDACETLASE"/>
</dbReference>
<evidence type="ECO:0000256" key="3">
    <source>
        <dbReference type="ARBA" id="ARBA00004286"/>
    </source>
</evidence>
<evidence type="ECO:0000259" key="22">
    <source>
        <dbReference type="Pfam" id="PF00850"/>
    </source>
</evidence>
<evidence type="ECO:0000256" key="21">
    <source>
        <dbReference type="ARBA" id="ARBA00049416"/>
    </source>
</evidence>
<dbReference type="PANTHER" id="PTHR10625">
    <property type="entry name" value="HISTONE DEACETYLASE HDAC1-RELATED"/>
    <property type="match status" value="1"/>
</dbReference>
<keyword evidence="12" id="KW-0156">Chromatin regulator</keyword>
<keyword evidence="14" id="KW-0804">Transcription</keyword>
<dbReference type="PRINTS" id="PR01270">
    <property type="entry name" value="HDASUPER"/>
</dbReference>
<evidence type="ECO:0000256" key="2">
    <source>
        <dbReference type="ARBA" id="ARBA00004123"/>
    </source>
</evidence>
<feature type="domain" description="Histone deacetylase" evidence="22">
    <location>
        <begin position="7"/>
        <end position="284"/>
    </location>
</feature>
<comment type="catalytic activity">
    <reaction evidence="19">
        <text>N(6)-acetyl-L-lysyl-[protein] + H2O = L-lysyl-[protein] + acetate</text>
        <dbReference type="Rhea" id="RHEA:58108"/>
        <dbReference type="Rhea" id="RHEA-COMP:9752"/>
        <dbReference type="Rhea" id="RHEA-COMP:10731"/>
        <dbReference type="ChEBI" id="CHEBI:15377"/>
        <dbReference type="ChEBI" id="CHEBI:29969"/>
        <dbReference type="ChEBI" id="CHEBI:30089"/>
        <dbReference type="ChEBI" id="CHEBI:61930"/>
    </reaction>
    <physiologicalReaction direction="left-to-right" evidence="19">
        <dbReference type="Rhea" id="RHEA:58109"/>
    </physiologicalReaction>
</comment>